<dbReference type="InterPro" id="IPR042099">
    <property type="entry name" value="ANL_N_sf"/>
</dbReference>
<dbReference type="PROSITE" id="PS00455">
    <property type="entry name" value="AMP_BINDING"/>
    <property type="match status" value="1"/>
</dbReference>
<dbReference type="Proteomes" id="UP001146469">
    <property type="component" value="Unassembled WGS sequence"/>
</dbReference>
<dbReference type="Gene3D" id="3.30.300.30">
    <property type="match status" value="1"/>
</dbReference>
<sequence length="540" mass="57450">MPIQSPQQEIDIPNSTIYDVLFGNIAEEDLGRIAITDDATGSQTTYGELKALIDAFAGALAERGVKPGVVVGLHCPNSLAFAVAFHGILRAGATVTTLGSLLNAHDVAKQLKDSGATYVLTTKLLGEAGVQGAEEAGIDPGNIIDLTDEATGLKALVGEGRPAPEVSIDPATHVAVLPYSSGTTGVPKGVRLSHRNLVANILQIGVRLGPNGLDRDSVVMCVLPFFHIYGMNVLLNSCLYVRAHVVTMPSFDLEKFLAAHQKHGITFTFIAPPIAVALAKHPLVDKFDIGSLETVLSGAAALDGQLANAVANRLGVRILQGFGMTETSPVTSVSDVGVTPLDSIGLPVSNTEVKIVDITTEDLEEIHPPANEGERSSEGEMWVRGPQVMLGYLNNEEATANTITPDGWLRTGDIANLDHLGNAYVVDRMKELIKYKGYQVAPAELEALLMTHEAIADAAVVGYLRESDGEELPRAFLVLQQGVDPNDPAVSAEALMEWVAERVTPYKKIRMVEFIDAIPKSSTGKILRKDLKNVPVAAKA</sequence>
<reference evidence="5" key="1">
    <citation type="submission" date="2022-02" db="EMBL/GenBank/DDBJ databases">
        <title>Corynebacterium sp. from urogenital microbiome.</title>
        <authorList>
            <person name="Cappelli E.A."/>
            <person name="Ribeiro T.G."/>
            <person name="Peixe L."/>
        </authorList>
    </citation>
    <scope>NUCLEOTIDE SEQUENCE</scope>
    <source>
        <strain evidence="5">C8Ua_174</strain>
    </source>
</reference>
<dbReference type="InterPro" id="IPR020845">
    <property type="entry name" value="AMP-binding_CS"/>
</dbReference>
<dbReference type="InterPro" id="IPR025110">
    <property type="entry name" value="AMP-bd_C"/>
</dbReference>
<dbReference type="Pfam" id="PF00501">
    <property type="entry name" value="AMP-binding"/>
    <property type="match status" value="1"/>
</dbReference>
<dbReference type="InterPro" id="IPR045851">
    <property type="entry name" value="AMP-bd_C_sf"/>
</dbReference>
<dbReference type="RefSeq" id="WP_269944603.1">
    <property type="nucleotide sequence ID" value="NZ_JAKMUT010000005.1"/>
</dbReference>
<evidence type="ECO:0000256" key="2">
    <source>
        <dbReference type="ARBA" id="ARBA00022598"/>
    </source>
</evidence>
<evidence type="ECO:0000259" key="3">
    <source>
        <dbReference type="Pfam" id="PF00501"/>
    </source>
</evidence>
<feature type="domain" description="AMP-dependent synthetase/ligase" evidence="3">
    <location>
        <begin position="27"/>
        <end position="393"/>
    </location>
</feature>
<evidence type="ECO:0000256" key="1">
    <source>
        <dbReference type="ARBA" id="ARBA00006432"/>
    </source>
</evidence>
<evidence type="ECO:0000313" key="5">
    <source>
        <dbReference type="EMBL" id="MCZ9289947.1"/>
    </source>
</evidence>
<feature type="domain" description="AMP-binding enzyme C-terminal" evidence="4">
    <location>
        <begin position="444"/>
        <end position="525"/>
    </location>
</feature>
<keyword evidence="6" id="KW-1185">Reference proteome</keyword>
<name>A0A9X3LKQ7_9CORY</name>
<dbReference type="Pfam" id="PF13193">
    <property type="entry name" value="AMP-binding_C"/>
    <property type="match status" value="1"/>
</dbReference>
<dbReference type="GO" id="GO:0016405">
    <property type="term" value="F:CoA-ligase activity"/>
    <property type="evidence" value="ECO:0007669"/>
    <property type="project" value="TreeGrafter"/>
</dbReference>
<dbReference type="Gene3D" id="3.40.50.12780">
    <property type="entry name" value="N-terminal domain of ligase-like"/>
    <property type="match status" value="1"/>
</dbReference>
<comment type="similarity">
    <text evidence="1">Belongs to the ATP-dependent AMP-binding enzyme family.</text>
</comment>
<proteinExistence type="inferred from homology"/>
<dbReference type="SUPFAM" id="SSF56801">
    <property type="entry name" value="Acetyl-CoA synthetase-like"/>
    <property type="match status" value="1"/>
</dbReference>
<evidence type="ECO:0000313" key="6">
    <source>
        <dbReference type="Proteomes" id="UP001146469"/>
    </source>
</evidence>
<protein>
    <submittedName>
        <fullName evidence="5">AMP-binding protein</fullName>
    </submittedName>
</protein>
<dbReference type="AlphaFoldDB" id="A0A9X3LKQ7"/>
<dbReference type="InterPro" id="IPR000873">
    <property type="entry name" value="AMP-dep_synth/lig_dom"/>
</dbReference>
<dbReference type="EMBL" id="JAKMUT010000005">
    <property type="protein sequence ID" value="MCZ9289947.1"/>
    <property type="molecule type" value="Genomic_DNA"/>
</dbReference>
<dbReference type="PANTHER" id="PTHR24096:SF149">
    <property type="entry name" value="AMP-BINDING DOMAIN-CONTAINING PROTEIN-RELATED"/>
    <property type="match status" value="1"/>
</dbReference>
<comment type="caution">
    <text evidence="5">The sequence shown here is derived from an EMBL/GenBank/DDBJ whole genome shotgun (WGS) entry which is preliminary data.</text>
</comment>
<organism evidence="5 6">
    <name type="scientific">Corynebacterium evansiae</name>
    <dbReference type="NCBI Taxonomy" id="2913499"/>
    <lineage>
        <taxon>Bacteria</taxon>
        <taxon>Bacillati</taxon>
        <taxon>Actinomycetota</taxon>
        <taxon>Actinomycetes</taxon>
        <taxon>Mycobacteriales</taxon>
        <taxon>Corynebacteriaceae</taxon>
        <taxon>Corynebacterium</taxon>
    </lineage>
</organism>
<keyword evidence="2" id="KW-0436">Ligase</keyword>
<evidence type="ECO:0000259" key="4">
    <source>
        <dbReference type="Pfam" id="PF13193"/>
    </source>
</evidence>
<dbReference type="PANTHER" id="PTHR24096">
    <property type="entry name" value="LONG-CHAIN-FATTY-ACID--COA LIGASE"/>
    <property type="match status" value="1"/>
</dbReference>
<accession>A0A9X3LKQ7</accession>
<gene>
    <name evidence="5" type="ORF">L8V00_06995</name>
</gene>